<dbReference type="InterPro" id="IPR004360">
    <property type="entry name" value="Glyas_Fos-R_dOase_dom"/>
</dbReference>
<dbReference type="Gene3D" id="3.10.180.10">
    <property type="entry name" value="2,3-Dihydroxybiphenyl 1,2-Dioxygenase, domain 1"/>
    <property type="match status" value="1"/>
</dbReference>
<dbReference type="PANTHER" id="PTHR33993">
    <property type="entry name" value="GLYOXALASE-RELATED"/>
    <property type="match status" value="1"/>
</dbReference>
<name>A0ABV8BWH4_9PSEU</name>
<accession>A0ABV8BWH4</accession>
<dbReference type="EMBL" id="JBHRZI010000015">
    <property type="protein sequence ID" value="MFC3893962.1"/>
    <property type="molecule type" value="Genomic_DNA"/>
</dbReference>
<comment type="caution">
    <text evidence="2">The sequence shown here is derived from an EMBL/GenBank/DDBJ whole genome shotgun (WGS) entry which is preliminary data.</text>
</comment>
<proteinExistence type="predicted"/>
<keyword evidence="3" id="KW-1185">Reference proteome</keyword>
<feature type="domain" description="Glyoxalase/fosfomycin resistance/dioxygenase" evidence="1">
    <location>
        <begin position="10"/>
        <end position="196"/>
    </location>
</feature>
<gene>
    <name evidence="2" type="ORF">ACFOWZ_20995</name>
</gene>
<dbReference type="Proteomes" id="UP001595690">
    <property type="component" value="Unassembled WGS sequence"/>
</dbReference>
<sequence length="215" mass="22972">MPVSSCGLRRLELSVAEPELSVDFFAGVLGWTVIAEPGGSFSGWVGDRLVAGVVAGEQGWRVFFGGDGPRELKINSSVDTGRVLHGPWAPAPRAGEPCWVELMTAEPEDEYWVGELGWEVRPGVEDFVLFTSSRHGDPRPVAGRLTTDRASGWQVYFAVDDLEAACARVSELDGRVLLEPATVPTGRIASIEGPHGGACVLLEQPKGWGGTWAAS</sequence>
<protein>
    <submittedName>
        <fullName evidence="2">VOC family protein</fullName>
    </submittedName>
</protein>
<evidence type="ECO:0000313" key="2">
    <source>
        <dbReference type="EMBL" id="MFC3893962.1"/>
    </source>
</evidence>
<dbReference type="InterPro" id="IPR052164">
    <property type="entry name" value="Anthracycline_SecMetBiosynth"/>
</dbReference>
<reference evidence="3" key="1">
    <citation type="journal article" date="2019" name="Int. J. Syst. Evol. Microbiol.">
        <title>The Global Catalogue of Microorganisms (GCM) 10K type strain sequencing project: providing services to taxonomists for standard genome sequencing and annotation.</title>
        <authorList>
            <consortium name="The Broad Institute Genomics Platform"/>
            <consortium name="The Broad Institute Genome Sequencing Center for Infectious Disease"/>
            <person name="Wu L."/>
            <person name="Ma J."/>
        </authorList>
    </citation>
    <scope>NUCLEOTIDE SEQUENCE [LARGE SCALE GENOMIC DNA]</scope>
    <source>
        <strain evidence="3">CGMCC 4.7405</strain>
    </source>
</reference>
<organism evidence="2 3">
    <name type="scientific">Lentzea rhizosphaerae</name>
    <dbReference type="NCBI Taxonomy" id="2041025"/>
    <lineage>
        <taxon>Bacteria</taxon>
        <taxon>Bacillati</taxon>
        <taxon>Actinomycetota</taxon>
        <taxon>Actinomycetes</taxon>
        <taxon>Pseudonocardiales</taxon>
        <taxon>Pseudonocardiaceae</taxon>
        <taxon>Lentzea</taxon>
    </lineage>
</organism>
<dbReference type="InterPro" id="IPR029068">
    <property type="entry name" value="Glyas_Bleomycin-R_OHBP_Dase"/>
</dbReference>
<evidence type="ECO:0000313" key="3">
    <source>
        <dbReference type="Proteomes" id="UP001595690"/>
    </source>
</evidence>
<dbReference type="PANTHER" id="PTHR33993:SF14">
    <property type="entry name" value="GB|AAF24581.1"/>
    <property type="match status" value="1"/>
</dbReference>
<evidence type="ECO:0000259" key="1">
    <source>
        <dbReference type="Pfam" id="PF00903"/>
    </source>
</evidence>
<dbReference type="SUPFAM" id="SSF54593">
    <property type="entry name" value="Glyoxalase/Bleomycin resistance protein/Dihydroxybiphenyl dioxygenase"/>
    <property type="match status" value="1"/>
</dbReference>
<dbReference type="Pfam" id="PF00903">
    <property type="entry name" value="Glyoxalase"/>
    <property type="match status" value="1"/>
</dbReference>